<dbReference type="InterPro" id="IPR010982">
    <property type="entry name" value="Lambda_DNA-bd_dom_sf"/>
</dbReference>
<comment type="caution">
    <text evidence="3">The sequence shown here is derived from an EMBL/GenBank/DDBJ whole genome shotgun (WGS) entry which is preliminary data.</text>
</comment>
<dbReference type="OrthoDB" id="9793869at2"/>
<accession>A0A3P3QTG9</accession>
<dbReference type="Proteomes" id="UP000276260">
    <property type="component" value="Unassembled WGS sequence"/>
</dbReference>
<organism evidence="3 4">
    <name type="scientific">Rheinheimera mesophila</name>
    <dbReference type="NCBI Taxonomy" id="1547515"/>
    <lineage>
        <taxon>Bacteria</taxon>
        <taxon>Pseudomonadati</taxon>
        <taxon>Pseudomonadota</taxon>
        <taxon>Gammaproteobacteria</taxon>
        <taxon>Chromatiales</taxon>
        <taxon>Chromatiaceae</taxon>
        <taxon>Rheinheimera</taxon>
    </lineage>
</organism>
<dbReference type="NCBIfam" id="TIGR02607">
    <property type="entry name" value="antidote_HigA"/>
    <property type="match status" value="1"/>
</dbReference>
<feature type="domain" description="HTH cro/C1-type" evidence="2">
    <location>
        <begin position="19"/>
        <end position="60"/>
    </location>
</feature>
<dbReference type="GO" id="GO:0003677">
    <property type="term" value="F:DNA binding"/>
    <property type="evidence" value="ECO:0007669"/>
    <property type="project" value="UniProtKB-KW"/>
</dbReference>
<dbReference type="Pfam" id="PF01381">
    <property type="entry name" value="HTH_3"/>
    <property type="match status" value="1"/>
</dbReference>
<dbReference type="RefSeq" id="WP_052749242.1">
    <property type="nucleotide sequence ID" value="NZ_LAVS01000005.1"/>
</dbReference>
<dbReference type="PANTHER" id="PTHR36924:SF1">
    <property type="entry name" value="ANTITOXIN HIGA-1"/>
    <property type="match status" value="1"/>
</dbReference>
<keyword evidence="1" id="KW-0238">DNA-binding</keyword>
<gene>
    <name evidence="3" type="primary">higA</name>
    <name evidence="3" type="ORF">EIK76_08305</name>
</gene>
<evidence type="ECO:0000313" key="4">
    <source>
        <dbReference type="Proteomes" id="UP000276260"/>
    </source>
</evidence>
<dbReference type="PANTHER" id="PTHR36924">
    <property type="entry name" value="ANTITOXIN HIGA-1"/>
    <property type="match status" value="1"/>
</dbReference>
<reference evidence="3 4" key="1">
    <citation type="submission" date="2018-11" db="EMBL/GenBank/DDBJ databases">
        <title>Draft genome analysis of Rheinheimera mesophila isolated from an industrial waste site.</title>
        <authorList>
            <person name="Yu Q."/>
            <person name="Qi Y."/>
            <person name="Zhang H."/>
            <person name="Lu Y."/>
            <person name="Pu J."/>
        </authorList>
    </citation>
    <scope>NUCLEOTIDE SEQUENCE [LARGE SCALE GENOMIC DNA]</scope>
    <source>
        <strain evidence="3 4">IITR13</strain>
    </source>
</reference>
<evidence type="ECO:0000256" key="1">
    <source>
        <dbReference type="ARBA" id="ARBA00023125"/>
    </source>
</evidence>
<proteinExistence type="predicted"/>
<dbReference type="InterPro" id="IPR013430">
    <property type="entry name" value="Toxin_antidote_HigA"/>
</dbReference>
<dbReference type="AlphaFoldDB" id="A0A3P3QTG9"/>
<evidence type="ECO:0000259" key="2">
    <source>
        <dbReference type="Pfam" id="PF01381"/>
    </source>
</evidence>
<name>A0A3P3QTG9_9GAMM</name>
<dbReference type="CDD" id="cd00093">
    <property type="entry name" value="HTH_XRE"/>
    <property type="match status" value="1"/>
</dbReference>
<evidence type="ECO:0000313" key="3">
    <source>
        <dbReference type="EMBL" id="RRJ24038.1"/>
    </source>
</evidence>
<dbReference type="EMBL" id="RRCF01000001">
    <property type="protein sequence ID" value="RRJ24038.1"/>
    <property type="molecule type" value="Genomic_DNA"/>
</dbReference>
<keyword evidence="4" id="KW-1185">Reference proteome</keyword>
<dbReference type="Gene3D" id="1.10.260.40">
    <property type="entry name" value="lambda repressor-like DNA-binding domains"/>
    <property type="match status" value="1"/>
</dbReference>
<sequence>MEKMTRCPTHPGVVFRVTILEEHGISVTKAAKALGLSRTTMSNFCHGHTPCTPEIAQRIALSIDSNVAVWINLQAQYDAWFAENREKPHVEKLLTTAA</sequence>
<dbReference type="InterPro" id="IPR001387">
    <property type="entry name" value="Cro/C1-type_HTH"/>
</dbReference>
<dbReference type="SUPFAM" id="SSF47413">
    <property type="entry name" value="lambda repressor-like DNA-binding domains"/>
    <property type="match status" value="1"/>
</dbReference>
<protein>
    <submittedName>
        <fullName evidence="3">Addiction module antidote protein, HigA family</fullName>
    </submittedName>
</protein>